<evidence type="ECO:0000256" key="2">
    <source>
        <dbReference type="ARBA" id="ARBA00004418"/>
    </source>
</evidence>
<dbReference type="RefSeq" id="WP_189090573.1">
    <property type="nucleotide sequence ID" value="NZ_BMQL01000011.1"/>
</dbReference>
<dbReference type="SUPFAM" id="SSF54523">
    <property type="entry name" value="Pili subunits"/>
    <property type="match status" value="1"/>
</dbReference>
<dbReference type="NCBIfam" id="TIGR02532">
    <property type="entry name" value="IV_pilin_GFxxxE"/>
    <property type="match status" value="1"/>
</dbReference>
<evidence type="ECO:0000256" key="3">
    <source>
        <dbReference type="ARBA" id="ARBA00022764"/>
    </source>
</evidence>
<name>A0A918C852_9DEIO</name>
<sequence length="141" mass="14507">MPRRIQAFTLIELLVVVAIIALLAAILLPTYRGALMQGDKAAALTRATTVQASLNSFLAVHPELTTSDVVPLSCMQAVTFNVQAPYLVSGNEGNRPGFTAPDGHVTGCQASAATDRTVSVTATYGGGRVTVAGTGAVSYGN</sequence>
<keyword evidence="7" id="KW-1185">Reference proteome</keyword>
<evidence type="ECO:0000256" key="4">
    <source>
        <dbReference type="ARBA" id="ARBA00023237"/>
    </source>
</evidence>
<dbReference type="Proteomes" id="UP000603865">
    <property type="component" value="Unassembled WGS sequence"/>
</dbReference>
<evidence type="ECO:0000313" key="7">
    <source>
        <dbReference type="Proteomes" id="UP000603865"/>
    </source>
</evidence>
<comment type="subcellular location">
    <subcellularLocation>
        <location evidence="1">Cell outer membrane</location>
        <topology evidence="1">Single-pass membrane protein</topology>
    </subcellularLocation>
    <subcellularLocation>
        <location evidence="2">Periplasm</location>
    </subcellularLocation>
</comment>
<organism evidence="6 7">
    <name type="scientific">Deinococcus ruber</name>
    <dbReference type="NCBI Taxonomy" id="1848197"/>
    <lineage>
        <taxon>Bacteria</taxon>
        <taxon>Thermotogati</taxon>
        <taxon>Deinococcota</taxon>
        <taxon>Deinococci</taxon>
        <taxon>Deinococcales</taxon>
        <taxon>Deinococcaceae</taxon>
        <taxon>Deinococcus</taxon>
    </lineage>
</organism>
<dbReference type="AlphaFoldDB" id="A0A918C852"/>
<keyword evidence="3" id="KW-0574">Periplasm</keyword>
<gene>
    <name evidence="6" type="ORF">GCM10008957_23490</name>
</gene>
<evidence type="ECO:0008006" key="8">
    <source>
        <dbReference type="Google" id="ProtNLM"/>
    </source>
</evidence>
<proteinExistence type="predicted"/>
<keyword evidence="5" id="KW-0812">Transmembrane</keyword>
<evidence type="ECO:0000256" key="5">
    <source>
        <dbReference type="SAM" id="Phobius"/>
    </source>
</evidence>
<dbReference type="EMBL" id="BMQL01000011">
    <property type="protein sequence ID" value="GGR10011.1"/>
    <property type="molecule type" value="Genomic_DNA"/>
</dbReference>
<dbReference type="GO" id="GO:0009279">
    <property type="term" value="C:cell outer membrane"/>
    <property type="evidence" value="ECO:0007669"/>
    <property type="project" value="UniProtKB-SubCell"/>
</dbReference>
<keyword evidence="4" id="KW-0998">Cell outer membrane</keyword>
<keyword evidence="5" id="KW-1133">Transmembrane helix</keyword>
<reference evidence="6" key="2">
    <citation type="submission" date="2020-09" db="EMBL/GenBank/DDBJ databases">
        <authorList>
            <person name="Sun Q."/>
            <person name="Ohkuma M."/>
        </authorList>
    </citation>
    <scope>NUCLEOTIDE SEQUENCE</scope>
    <source>
        <strain evidence="6">JCM 31311</strain>
    </source>
</reference>
<evidence type="ECO:0000313" key="6">
    <source>
        <dbReference type="EMBL" id="GGR10011.1"/>
    </source>
</evidence>
<evidence type="ECO:0000256" key="1">
    <source>
        <dbReference type="ARBA" id="ARBA00004203"/>
    </source>
</evidence>
<protein>
    <recommendedName>
        <fullName evidence="8">Prepilin-type N-terminal cleavage/methylation domain-containing protein</fullName>
    </recommendedName>
</protein>
<accession>A0A918C852</accession>
<dbReference type="InterPro" id="IPR045584">
    <property type="entry name" value="Pilin-like"/>
</dbReference>
<feature type="transmembrane region" description="Helical" evidence="5">
    <location>
        <begin position="7"/>
        <end position="28"/>
    </location>
</feature>
<keyword evidence="5" id="KW-0472">Membrane</keyword>
<comment type="caution">
    <text evidence="6">The sequence shown here is derived from an EMBL/GenBank/DDBJ whole genome shotgun (WGS) entry which is preliminary data.</text>
</comment>
<dbReference type="GO" id="GO:0042597">
    <property type="term" value="C:periplasmic space"/>
    <property type="evidence" value="ECO:0007669"/>
    <property type="project" value="UniProtKB-SubCell"/>
</dbReference>
<reference evidence="6" key="1">
    <citation type="journal article" date="2014" name="Int. J. Syst. Evol. Microbiol.">
        <title>Complete genome sequence of Corynebacterium casei LMG S-19264T (=DSM 44701T), isolated from a smear-ripened cheese.</title>
        <authorList>
            <consortium name="US DOE Joint Genome Institute (JGI-PGF)"/>
            <person name="Walter F."/>
            <person name="Albersmeier A."/>
            <person name="Kalinowski J."/>
            <person name="Ruckert C."/>
        </authorList>
    </citation>
    <scope>NUCLEOTIDE SEQUENCE</scope>
    <source>
        <strain evidence="6">JCM 31311</strain>
    </source>
</reference>
<dbReference type="Gene3D" id="3.30.700.10">
    <property type="entry name" value="Glycoprotein, Type 4 Pilin"/>
    <property type="match status" value="1"/>
</dbReference>
<dbReference type="InterPro" id="IPR012902">
    <property type="entry name" value="N_methyl_site"/>
</dbReference>
<dbReference type="Pfam" id="PF07963">
    <property type="entry name" value="N_methyl"/>
    <property type="match status" value="1"/>
</dbReference>